<evidence type="ECO:0000256" key="3">
    <source>
        <dbReference type="ARBA" id="ARBA00023242"/>
    </source>
</evidence>
<feature type="compositionally biased region" description="Polar residues" evidence="5">
    <location>
        <begin position="320"/>
        <end position="334"/>
    </location>
</feature>
<evidence type="ECO:0000313" key="7">
    <source>
        <dbReference type="EMBL" id="PHJ17267.1"/>
    </source>
</evidence>
<comment type="caution">
    <text evidence="7">The sequence shown here is derived from an EMBL/GenBank/DDBJ whole genome shotgun (WGS) entry which is preliminary data.</text>
</comment>
<sequence length="334" mass="37847">MKRSRATRAIDDRDLSRTDVAASVESPLSGSKHRLGSTPTKKRAASTAEPEGLDVSPLLLPTKPSEPQKSDAGVASSRRRRQFADAATSNRGQPRRGTIYVGHLPLGFYEPQMKKFFSQFGKVTRVELRRSTRTGHSRGYGFVEFELPEVAAIVAETMHNYMMFNRTLVCHVVPPEDVPPRLFSGAGKKFKRFPSRLIAIKKHNKLNDELSSARQVHRRVVSDLKKQQQLKELGIDYTFRPILSELEAPAEAPRTAVAKGRRNIRRWLVCQTLARRQRRKARLDARRQLLRERRKKIITGRACSDDAPGGKIPRQKKLATTRSVPSQASRQRRI</sequence>
<accession>A0A2C6KI85</accession>
<dbReference type="SUPFAM" id="SSF54928">
    <property type="entry name" value="RNA-binding domain, RBD"/>
    <property type="match status" value="1"/>
</dbReference>
<dbReference type="OrthoDB" id="330927at2759"/>
<dbReference type="PROSITE" id="PS50102">
    <property type="entry name" value="RRM"/>
    <property type="match status" value="1"/>
</dbReference>
<dbReference type="SMART" id="SM00360">
    <property type="entry name" value="RRM"/>
    <property type="match status" value="1"/>
</dbReference>
<keyword evidence="8" id="KW-1185">Reference proteome</keyword>
<feature type="compositionally biased region" description="Basic and acidic residues" evidence="5">
    <location>
        <begin position="8"/>
        <end position="17"/>
    </location>
</feature>
<feature type="region of interest" description="Disordered" evidence="5">
    <location>
        <begin position="300"/>
        <end position="334"/>
    </location>
</feature>
<feature type="compositionally biased region" description="Basic residues" evidence="5">
    <location>
        <begin position="31"/>
        <end position="44"/>
    </location>
</feature>
<dbReference type="CDD" id="cd12307">
    <property type="entry name" value="RRM_NIFK_like"/>
    <property type="match status" value="1"/>
</dbReference>
<dbReference type="VEuPathDB" id="ToxoDB:CSUI_008914"/>
<evidence type="ECO:0000256" key="4">
    <source>
        <dbReference type="PROSITE-ProRule" id="PRU00176"/>
    </source>
</evidence>
<dbReference type="PANTHER" id="PTHR46754">
    <property type="entry name" value="MKI67 FHA DOMAIN-INTERACTING NUCLEOLAR PHOSPHOPROTEIN"/>
    <property type="match status" value="1"/>
</dbReference>
<keyword evidence="3" id="KW-0539">Nucleus</keyword>
<reference evidence="7 8" key="1">
    <citation type="journal article" date="2017" name="Int. J. Parasitol.">
        <title>The genome of the protozoan parasite Cystoisospora suis and a reverse vaccinology approach to identify vaccine candidates.</title>
        <authorList>
            <person name="Palmieri N."/>
            <person name="Shrestha A."/>
            <person name="Ruttkowski B."/>
            <person name="Beck T."/>
            <person name="Vogl C."/>
            <person name="Tomley F."/>
            <person name="Blake D.P."/>
            <person name="Joachim A."/>
        </authorList>
    </citation>
    <scope>NUCLEOTIDE SEQUENCE [LARGE SCALE GENOMIC DNA]</scope>
    <source>
        <strain evidence="7 8">Wien I</strain>
    </source>
</reference>
<dbReference type="Proteomes" id="UP000221165">
    <property type="component" value="Unassembled WGS sequence"/>
</dbReference>
<comment type="subcellular location">
    <subcellularLocation>
        <location evidence="1">Nucleus</location>
        <location evidence="1">Nucleolus</location>
    </subcellularLocation>
</comment>
<dbReference type="GO" id="GO:0003723">
    <property type="term" value="F:RNA binding"/>
    <property type="evidence" value="ECO:0007669"/>
    <property type="project" value="UniProtKB-UniRule"/>
</dbReference>
<dbReference type="InterPro" id="IPR000504">
    <property type="entry name" value="RRM_dom"/>
</dbReference>
<evidence type="ECO:0000256" key="1">
    <source>
        <dbReference type="ARBA" id="ARBA00004604"/>
    </source>
</evidence>
<dbReference type="InterPro" id="IPR012677">
    <property type="entry name" value="Nucleotide-bd_a/b_plait_sf"/>
</dbReference>
<proteinExistence type="predicted"/>
<gene>
    <name evidence="7" type="ORF">CSUI_008914</name>
</gene>
<protein>
    <submittedName>
        <fullName evidence="7">Rna recognition motif-containing protein</fullName>
    </submittedName>
</protein>
<dbReference type="InterPro" id="IPR035979">
    <property type="entry name" value="RBD_domain_sf"/>
</dbReference>
<evidence type="ECO:0000313" key="8">
    <source>
        <dbReference type="Proteomes" id="UP000221165"/>
    </source>
</evidence>
<keyword evidence="2 4" id="KW-0694">RNA-binding</keyword>
<evidence type="ECO:0000256" key="2">
    <source>
        <dbReference type="ARBA" id="ARBA00022884"/>
    </source>
</evidence>
<evidence type="ECO:0000256" key="5">
    <source>
        <dbReference type="SAM" id="MobiDB-lite"/>
    </source>
</evidence>
<feature type="region of interest" description="Disordered" evidence="5">
    <location>
        <begin position="1"/>
        <end position="96"/>
    </location>
</feature>
<feature type="domain" description="RRM" evidence="6">
    <location>
        <begin position="97"/>
        <end position="175"/>
    </location>
</feature>
<dbReference type="AlphaFoldDB" id="A0A2C6KI85"/>
<dbReference type="RefSeq" id="XP_067918992.1">
    <property type="nucleotide sequence ID" value="XM_068069033.1"/>
</dbReference>
<organism evidence="7 8">
    <name type="scientific">Cystoisospora suis</name>
    <dbReference type="NCBI Taxonomy" id="483139"/>
    <lineage>
        <taxon>Eukaryota</taxon>
        <taxon>Sar</taxon>
        <taxon>Alveolata</taxon>
        <taxon>Apicomplexa</taxon>
        <taxon>Conoidasida</taxon>
        <taxon>Coccidia</taxon>
        <taxon>Eucoccidiorida</taxon>
        <taxon>Eimeriorina</taxon>
        <taxon>Sarcocystidae</taxon>
        <taxon>Cystoisospora</taxon>
    </lineage>
</organism>
<name>A0A2C6KI85_9APIC</name>
<evidence type="ECO:0000259" key="6">
    <source>
        <dbReference type="PROSITE" id="PS50102"/>
    </source>
</evidence>
<dbReference type="Pfam" id="PF00076">
    <property type="entry name" value="RRM_1"/>
    <property type="match status" value="1"/>
</dbReference>
<dbReference type="EMBL" id="MIGC01005139">
    <property type="protein sequence ID" value="PHJ17267.1"/>
    <property type="molecule type" value="Genomic_DNA"/>
</dbReference>
<dbReference type="GeneID" id="94432244"/>
<dbReference type="GO" id="GO:0005730">
    <property type="term" value="C:nucleolus"/>
    <property type="evidence" value="ECO:0007669"/>
    <property type="project" value="UniProtKB-SubCell"/>
</dbReference>
<dbReference type="Gene3D" id="3.30.70.330">
    <property type="match status" value="1"/>
</dbReference>